<sequence length="78" mass="9062">MQLLSPTLKQQEGSSRLFKTYGFRKEKSPLNDKRRSPESPSFSTFRDQLRWKGSYNKKTAAFQGFHSIHIENSRLTPG</sequence>
<accession>A0ABX6IRP0</accession>
<dbReference type="Proteomes" id="UP000512184">
    <property type="component" value="Chromosome"/>
</dbReference>
<gene>
    <name evidence="2" type="primary">hypothetical protein</name>
    <name evidence="2" type="ORF">Chls_788</name>
</gene>
<keyword evidence="3" id="KW-1185">Reference proteome</keyword>
<protein>
    <submittedName>
        <fullName evidence="2">Uncharacterized protein</fullName>
    </submittedName>
</protein>
<evidence type="ECO:0000313" key="2">
    <source>
        <dbReference type="EMBL" id="QHP83663.1"/>
    </source>
</evidence>
<name>A0ABX6IRP0_9CHLA</name>
<organism evidence="2 3">
    <name type="scientific">Chlamydia suis</name>
    <dbReference type="NCBI Taxonomy" id="83559"/>
    <lineage>
        <taxon>Bacteria</taxon>
        <taxon>Pseudomonadati</taxon>
        <taxon>Chlamydiota</taxon>
        <taxon>Chlamydiia</taxon>
        <taxon>Chlamydiales</taxon>
        <taxon>Chlamydiaceae</taxon>
        <taxon>Chlamydia/Chlamydophila group</taxon>
        <taxon>Chlamydia</taxon>
    </lineage>
</organism>
<evidence type="ECO:0000256" key="1">
    <source>
        <dbReference type="SAM" id="MobiDB-lite"/>
    </source>
</evidence>
<evidence type="ECO:0000313" key="3">
    <source>
        <dbReference type="Proteomes" id="UP000512184"/>
    </source>
</evidence>
<proteinExistence type="predicted"/>
<feature type="region of interest" description="Disordered" evidence="1">
    <location>
        <begin position="1"/>
        <end position="44"/>
    </location>
</feature>
<dbReference type="EMBL" id="CP035278">
    <property type="protein sequence ID" value="QHP83663.1"/>
    <property type="molecule type" value="Genomic_DNA"/>
</dbReference>
<reference evidence="2" key="1">
    <citation type="submission" date="2019-01" db="EMBL/GenBank/DDBJ databases">
        <title>Whole genome sequencing and annotation enables comparative genome analysis that reveals unique features of the Chlamydia suis R19 Genome.</title>
        <authorList>
            <person name="Dimond Z.E."/>
        </authorList>
    </citation>
    <scope>NUCLEOTIDE SEQUENCE [LARGE SCALE GENOMIC DNA]</scope>
    <source>
        <strain evidence="2">R19</strain>
    </source>
</reference>
<feature type="compositionally biased region" description="Basic and acidic residues" evidence="1">
    <location>
        <begin position="23"/>
        <end position="37"/>
    </location>
</feature>
<feature type="compositionally biased region" description="Polar residues" evidence="1">
    <location>
        <begin position="1"/>
        <end position="14"/>
    </location>
</feature>